<dbReference type="AlphaFoldDB" id="V5ZDH8"/>
<evidence type="ECO:0000313" key="1">
    <source>
        <dbReference type="EMBL" id="CCG89126.1"/>
    </source>
</evidence>
<dbReference type="EMBL" id="CAHS01000023">
    <property type="protein sequence ID" value="CCG89126.1"/>
    <property type="molecule type" value="Genomic_DNA"/>
</dbReference>
<organism evidence="1 2">
    <name type="scientific">Erwinia piriflorinigrans CFBP 5888</name>
    <dbReference type="NCBI Taxonomy" id="1161919"/>
    <lineage>
        <taxon>Bacteria</taxon>
        <taxon>Pseudomonadati</taxon>
        <taxon>Pseudomonadota</taxon>
        <taxon>Gammaproteobacteria</taxon>
        <taxon>Enterobacterales</taxon>
        <taxon>Erwiniaceae</taxon>
        <taxon>Erwinia</taxon>
    </lineage>
</organism>
<proteinExistence type="predicted"/>
<keyword evidence="2" id="KW-1185">Reference proteome</keyword>
<name>V5ZDH8_9GAMM</name>
<dbReference type="Proteomes" id="UP000018217">
    <property type="component" value="Unassembled WGS sequence"/>
</dbReference>
<gene>
    <name evidence="1" type="ORF">EPIR_3763</name>
</gene>
<evidence type="ECO:0000313" key="2">
    <source>
        <dbReference type="Proteomes" id="UP000018217"/>
    </source>
</evidence>
<accession>V5ZDH8</accession>
<reference evidence="1 2" key="1">
    <citation type="journal article" date="2013" name="Syst. Appl. Microbiol.">
        <title>Phylogenetic position and virulence apparatus of the pear flower necrosis pathogen Erwinia piriflorinigrans CFBP 5888T as assessed by comparative genomics.</title>
        <authorList>
            <person name="Smits T.H."/>
            <person name="Rezzonico F."/>
            <person name="Lopez M.M."/>
            <person name="Blom J."/>
            <person name="Goesmann A."/>
            <person name="Frey J.E."/>
            <person name="Duffy B."/>
        </authorList>
    </citation>
    <scope>NUCLEOTIDE SEQUENCE [LARGE SCALE GENOMIC DNA]</scope>
    <source>
        <strain evidence="2">CFBP5888</strain>
    </source>
</reference>
<comment type="caution">
    <text evidence="1">The sequence shown here is derived from an EMBL/GenBank/DDBJ whole genome shotgun (WGS) entry which is preliminary data.</text>
</comment>
<dbReference type="STRING" id="1161919.EPIR_3763"/>
<protein>
    <submittedName>
        <fullName evidence="1">Uncharacterized protein</fullName>
    </submittedName>
</protein>
<sequence>MNRKIIQKGYGAHAGARIIRRPLKSARIAQDLNAIRRRHFGHLSEPNRLISHIEDDAECLLRKVA</sequence>